<evidence type="ECO:0000313" key="1">
    <source>
        <dbReference type="EMBL" id="JAD20393.1"/>
    </source>
</evidence>
<reference evidence="1" key="2">
    <citation type="journal article" date="2015" name="Data Brief">
        <title>Shoot transcriptome of the giant reed, Arundo donax.</title>
        <authorList>
            <person name="Barrero R.A."/>
            <person name="Guerrero F.D."/>
            <person name="Moolhuijzen P."/>
            <person name="Goolsby J.A."/>
            <person name="Tidwell J."/>
            <person name="Bellgard S.E."/>
            <person name="Bellgard M.I."/>
        </authorList>
    </citation>
    <scope>NUCLEOTIDE SEQUENCE</scope>
    <source>
        <tissue evidence="1">Shoot tissue taken approximately 20 cm above the soil surface</tissue>
    </source>
</reference>
<organism evidence="1">
    <name type="scientific">Arundo donax</name>
    <name type="common">Giant reed</name>
    <name type="synonym">Donax arundinaceus</name>
    <dbReference type="NCBI Taxonomy" id="35708"/>
    <lineage>
        <taxon>Eukaryota</taxon>
        <taxon>Viridiplantae</taxon>
        <taxon>Streptophyta</taxon>
        <taxon>Embryophyta</taxon>
        <taxon>Tracheophyta</taxon>
        <taxon>Spermatophyta</taxon>
        <taxon>Magnoliopsida</taxon>
        <taxon>Liliopsida</taxon>
        <taxon>Poales</taxon>
        <taxon>Poaceae</taxon>
        <taxon>PACMAD clade</taxon>
        <taxon>Arundinoideae</taxon>
        <taxon>Arundineae</taxon>
        <taxon>Arundo</taxon>
    </lineage>
</organism>
<name>A0A0A8Y5X6_ARUDO</name>
<proteinExistence type="predicted"/>
<reference evidence="1" key="1">
    <citation type="submission" date="2014-09" db="EMBL/GenBank/DDBJ databases">
        <authorList>
            <person name="Magalhaes I.L.F."/>
            <person name="Oliveira U."/>
            <person name="Santos F.R."/>
            <person name="Vidigal T.H.D.A."/>
            <person name="Brescovit A.D."/>
            <person name="Santos A.J."/>
        </authorList>
    </citation>
    <scope>NUCLEOTIDE SEQUENCE</scope>
    <source>
        <tissue evidence="1">Shoot tissue taken approximately 20 cm above the soil surface</tissue>
    </source>
</reference>
<sequence length="31" mass="3849">MNHFECQKIYSINYLHNKISKEITFYLKKQS</sequence>
<dbReference type="EMBL" id="GBRH01277502">
    <property type="protein sequence ID" value="JAD20393.1"/>
    <property type="molecule type" value="Transcribed_RNA"/>
</dbReference>
<dbReference type="AlphaFoldDB" id="A0A0A8Y5X6"/>
<accession>A0A0A8Y5X6</accession>
<protein>
    <submittedName>
        <fullName evidence="1">Uncharacterized protein</fullName>
    </submittedName>
</protein>